<gene>
    <name evidence="4" type="ORF">GDO78_001543</name>
</gene>
<dbReference type="GO" id="GO:0007283">
    <property type="term" value="P:spermatogenesis"/>
    <property type="evidence" value="ECO:0007669"/>
    <property type="project" value="TreeGrafter"/>
</dbReference>
<dbReference type="GO" id="GO:0006310">
    <property type="term" value="P:DNA recombination"/>
    <property type="evidence" value="ECO:0007669"/>
    <property type="project" value="InterPro"/>
</dbReference>
<feature type="coiled-coil region" evidence="3">
    <location>
        <begin position="36"/>
        <end position="70"/>
    </location>
</feature>
<sequence>EHMMDTQGGLQMTAKVALAIAIIRNKPEGTSSRHYTEELVKSVTDQEVKVKELQAEILHLRQELLLHKIQNKPQLKNGCEISNEDGVDALTASQSSNNCDQTCRNLSQFASPLNHLPIIKSFSFGEEQLSSQIEFLNHLLGLGKLTTAQSHVTDFTKFENDCTVVTDSVSGLLNGLLSFYKNPKPSVLRVQSEAFKTITNLLSNSHLPKNILHVCMKSLEDFERQLIHSILTDDSMNR</sequence>
<dbReference type="GO" id="GO:0000800">
    <property type="term" value="C:lateral element"/>
    <property type="evidence" value="ECO:0007669"/>
    <property type="project" value="TreeGrafter"/>
</dbReference>
<evidence type="ECO:0000313" key="4">
    <source>
        <dbReference type="EMBL" id="KAG9493722.1"/>
    </source>
</evidence>
<keyword evidence="1" id="KW-0469">Meiosis</keyword>
<feature type="non-terminal residue" evidence="4">
    <location>
        <position position="1"/>
    </location>
</feature>
<protein>
    <submittedName>
        <fullName evidence="4">Uncharacterized protein</fullName>
    </submittedName>
</protein>
<dbReference type="Proteomes" id="UP000770717">
    <property type="component" value="Unassembled WGS sequence"/>
</dbReference>
<comment type="caution">
    <text evidence="4">The sequence shown here is derived from an EMBL/GenBank/DDBJ whole genome shotgun (WGS) entry which is preliminary data.</text>
</comment>
<dbReference type="PANTHER" id="PTHR28575:SF1">
    <property type="entry name" value="MEIOSIS-SPECIFIC PROTEIN MEI4"/>
    <property type="match status" value="1"/>
</dbReference>
<evidence type="ECO:0000256" key="2">
    <source>
        <dbReference type="ARBA" id="ARBA00093453"/>
    </source>
</evidence>
<dbReference type="EMBL" id="WNTK01000001">
    <property type="protein sequence ID" value="KAG9493722.1"/>
    <property type="molecule type" value="Genomic_DNA"/>
</dbReference>
<organism evidence="4 5">
    <name type="scientific">Eleutherodactylus coqui</name>
    <name type="common">Puerto Rican coqui</name>
    <dbReference type="NCBI Taxonomy" id="57060"/>
    <lineage>
        <taxon>Eukaryota</taxon>
        <taxon>Metazoa</taxon>
        <taxon>Chordata</taxon>
        <taxon>Craniata</taxon>
        <taxon>Vertebrata</taxon>
        <taxon>Euteleostomi</taxon>
        <taxon>Amphibia</taxon>
        <taxon>Batrachia</taxon>
        <taxon>Anura</taxon>
        <taxon>Neobatrachia</taxon>
        <taxon>Hyloidea</taxon>
        <taxon>Eleutherodactylidae</taxon>
        <taxon>Eleutherodactylinae</taxon>
        <taxon>Eleutherodactylus</taxon>
        <taxon>Eleutherodactylus</taxon>
    </lineage>
</organism>
<proteinExistence type="inferred from homology"/>
<evidence type="ECO:0000313" key="5">
    <source>
        <dbReference type="Proteomes" id="UP000770717"/>
    </source>
</evidence>
<dbReference type="InterPro" id="IPR025888">
    <property type="entry name" value="MEI4"/>
</dbReference>
<keyword evidence="3" id="KW-0175">Coiled coil</keyword>
<comment type="similarity">
    <text evidence="2">Belongs to the MEI4L family.</text>
</comment>
<dbReference type="GO" id="GO:0007129">
    <property type="term" value="P:homologous chromosome pairing at meiosis"/>
    <property type="evidence" value="ECO:0007669"/>
    <property type="project" value="TreeGrafter"/>
</dbReference>
<name>A0A8J6FTC5_ELECQ</name>
<keyword evidence="5" id="KW-1185">Reference proteome</keyword>
<evidence type="ECO:0000256" key="1">
    <source>
        <dbReference type="ARBA" id="ARBA00023254"/>
    </source>
</evidence>
<accession>A0A8J6FTC5</accession>
<reference evidence="4" key="1">
    <citation type="thesis" date="2020" institute="ProQuest LLC" country="789 East Eisenhower Parkway, Ann Arbor, MI, USA">
        <title>Comparative Genomics and Chromosome Evolution.</title>
        <authorList>
            <person name="Mudd A.B."/>
        </authorList>
    </citation>
    <scope>NUCLEOTIDE SEQUENCE</scope>
    <source>
        <strain evidence="4">HN-11 Male</strain>
        <tissue evidence="4">Kidney and liver</tissue>
    </source>
</reference>
<feature type="non-terminal residue" evidence="4">
    <location>
        <position position="238"/>
    </location>
</feature>
<dbReference type="GO" id="GO:0048477">
    <property type="term" value="P:oogenesis"/>
    <property type="evidence" value="ECO:0007669"/>
    <property type="project" value="TreeGrafter"/>
</dbReference>
<dbReference type="PANTHER" id="PTHR28575">
    <property type="entry name" value="MEIOSIS-SPECIFIC PROTEIN MEI4"/>
    <property type="match status" value="1"/>
</dbReference>
<evidence type="ECO:0000256" key="3">
    <source>
        <dbReference type="SAM" id="Coils"/>
    </source>
</evidence>
<dbReference type="OrthoDB" id="6351423at2759"/>
<dbReference type="AlphaFoldDB" id="A0A8J6FTC5"/>
<dbReference type="GO" id="GO:0042138">
    <property type="term" value="P:meiotic DNA double-strand break formation"/>
    <property type="evidence" value="ECO:0007669"/>
    <property type="project" value="InterPro"/>
</dbReference>
<dbReference type="Pfam" id="PF13971">
    <property type="entry name" value="Mei4"/>
    <property type="match status" value="1"/>
</dbReference>